<evidence type="ECO:0000256" key="1">
    <source>
        <dbReference type="ARBA" id="ARBA00008324"/>
    </source>
</evidence>
<keyword evidence="2" id="KW-0378">Hydrolase</keyword>
<name>A0A4U5JEX6_9EURY</name>
<dbReference type="CDD" id="cd03443">
    <property type="entry name" value="PaaI_thioesterase"/>
    <property type="match status" value="1"/>
</dbReference>
<evidence type="ECO:0000313" key="4">
    <source>
        <dbReference type="EMBL" id="TKR26237.1"/>
    </source>
</evidence>
<dbReference type="InterPro" id="IPR029069">
    <property type="entry name" value="HotDog_dom_sf"/>
</dbReference>
<dbReference type="SUPFAM" id="SSF54637">
    <property type="entry name" value="Thioesterase/thiol ester dehydrase-isomerase"/>
    <property type="match status" value="1"/>
</dbReference>
<dbReference type="Gene3D" id="3.10.129.10">
    <property type="entry name" value="Hotdog Thioesterase"/>
    <property type="match status" value="1"/>
</dbReference>
<protein>
    <submittedName>
        <fullName evidence="4">PaaI family thioesterase</fullName>
    </submittedName>
</protein>
<dbReference type="PANTHER" id="PTHR21660:SF1">
    <property type="entry name" value="ACYL-COENZYME A THIOESTERASE 13"/>
    <property type="match status" value="1"/>
</dbReference>
<dbReference type="Pfam" id="PF03061">
    <property type="entry name" value="4HBT"/>
    <property type="match status" value="1"/>
</dbReference>
<dbReference type="OrthoDB" id="202256at2157"/>
<feature type="domain" description="Thioesterase" evidence="3">
    <location>
        <begin position="49"/>
        <end position="122"/>
    </location>
</feature>
<dbReference type="GO" id="GO:0047617">
    <property type="term" value="F:fatty acyl-CoA hydrolase activity"/>
    <property type="evidence" value="ECO:0007669"/>
    <property type="project" value="InterPro"/>
</dbReference>
<reference evidence="4 5" key="1">
    <citation type="submission" date="2019-04" db="EMBL/GenBank/DDBJ databases">
        <title>Natronomonas sp. F20-122 a newhaloarchaeon isolated from a saline saltern of Isla Bacuta, Huelva, Spain.</title>
        <authorList>
            <person name="Duran-Viseras A."/>
            <person name="Sanchez-Porro C."/>
            <person name="Ventosa A."/>
        </authorList>
    </citation>
    <scope>NUCLEOTIDE SEQUENCE [LARGE SCALE GENOMIC DNA]</scope>
    <source>
        <strain evidence="4 5">F20-122</strain>
    </source>
</reference>
<sequence length="132" mass="14138">MSSNPPEFINGMPMTEFLGMEITEADDGHAKARLPFREELTFDTGRFVTMHGAASFALADNVGAAAVMSHFEETRPAFTIDLRIDYLAAATSDLFGEAEVLRFGGSVAVADIVVEDEDGEAVAVARGSYRTG</sequence>
<evidence type="ECO:0000313" key="5">
    <source>
        <dbReference type="Proteomes" id="UP000308037"/>
    </source>
</evidence>
<comment type="caution">
    <text evidence="4">The sequence shown here is derived from an EMBL/GenBank/DDBJ whole genome shotgun (WGS) entry which is preliminary data.</text>
</comment>
<evidence type="ECO:0000259" key="3">
    <source>
        <dbReference type="Pfam" id="PF03061"/>
    </source>
</evidence>
<proteinExistence type="inferred from homology"/>
<dbReference type="PANTHER" id="PTHR21660">
    <property type="entry name" value="THIOESTERASE SUPERFAMILY MEMBER-RELATED"/>
    <property type="match status" value="1"/>
</dbReference>
<gene>
    <name evidence="4" type="ORF">DM868_07005</name>
</gene>
<dbReference type="InterPro" id="IPR039298">
    <property type="entry name" value="ACOT13"/>
</dbReference>
<dbReference type="EMBL" id="QKNX01000002">
    <property type="protein sequence ID" value="TKR26237.1"/>
    <property type="molecule type" value="Genomic_DNA"/>
</dbReference>
<dbReference type="AlphaFoldDB" id="A0A4U5JEX6"/>
<dbReference type="RefSeq" id="WP_137276153.1">
    <property type="nucleotide sequence ID" value="NZ_QKNX01000002.1"/>
</dbReference>
<evidence type="ECO:0000256" key="2">
    <source>
        <dbReference type="ARBA" id="ARBA00022801"/>
    </source>
</evidence>
<dbReference type="Proteomes" id="UP000308037">
    <property type="component" value="Unassembled WGS sequence"/>
</dbReference>
<keyword evidence="5" id="KW-1185">Reference proteome</keyword>
<organism evidence="4 5">
    <name type="scientific">Natronomonas salsuginis</name>
    <dbReference type="NCBI Taxonomy" id="2217661"/>
    <lineage>
        <taxon>Archaea</taxon>
        <taxon>Methanobacteriati</taxon>
        <taxon>Methanobacteriota</taxon>
        <taxon>Stenosarchaea group</taxon>
        <taxon>Halobacteria</taxon>
        <taxon>Halobacteriales</taxon>
        <taxon>Natronomonadaceae</taxon>
        <taxon>Natronomonas</taxon>
    </lineage>
</organism>
<dbReference type="InterPro" id="IPR006683">
    <property type="entry name" value="Thioestr_dom"/>
</dbReference>
<dbReference type="NCBIfam" id="TIGR00369">
    <property type="entry name" value="unchar_dom_1"/>
    <property type="match status" value="1"/>
</dbReference>
<accession>A0A4U5JEX6</accession>
<comment type="similarity">
    <text evidence="1">Belongs to the thioesterase PaaI family.</text>
</comment>
<dbReference type="InterPro" id="IPR003736">
    <property type="entry name" value="PAAI_dom"/>
</dbReference>